<dbReference type="InterPro" id="IPR002938">
    <property type="entry name" value="FAD-bd"/>
</dbReference>
<keyword evidence="1" id="KW-0560">Oxidoreductase</keyword>
<feature type="domain" description="FAD-binding" evidence="3">
    <location>
        <begin position="24"/>
        <end position="353"/>
    </location>
</feature>
<dbReference type="AlphaFoldDB" id="A0AAF1JXN8"/>
<gene>
    <name evidence="4" type="ORF">GXW79_01850</name>
</gene>
<proteinExistence type="predicted"/>
<dbReference type="InterPro" id="IPR050493">
    <property type="entry name" value="FAD-dep_Monooxygenase_BioMet"/>
</dbReference>
<dbReference type="GO" id="GO:0004497">
    <property type="term" value="F:monooxygenase activity"/>
    <property type="evidence" value="ECO:0007669"/>
    <property type="project" value="UniProtKB-KW"/>
</dbReference>
<name>A0AAF1JXN8_9PROT</name>
<dbReference type="PANTHER" id="PTHR13789:SF309">
    <property type="entry name" value="PUTATIVE (AFU_ORTHOLOGUE AFUA_6G14510)-RELATED"/>
    <property type="match status" value="1"/>
</dbReference>
<keyword evidence="2 4" id="KW-0503">Monooxygenase</keyword>
<accession>A0AAF1JXN8</accession>
<organism evidence="4 5">
    <name type="scientific">Plastoroseomonas arctica</name>
    <dbReference type="NCBI Taxonomy" id="1509237"/>
    <lineage>
        <taxon>Bacteria</taxon>
        <taxon>Pseudomonadati</taxon>
        <taxon>Pseudomonadota</taxon>
        <taxon>Alphaproteobacteria</taxon>
        <taxon>Acetobacterales</taxon>
        <taxon>Acetobacteraceae</taxon>
        <taxon>Plastoroseomonas</taxon>
    </lineage>
</organism>
<evidence type="ECO:0000313" key="5">
    <source>
        <dbReference type="Proteomes" id="UP001196068"/>
    </source>
</evidence>
<dbReference type="PRINTS" id="PR00420">
    <property type="entry name" value="RNGMNOXGNASE"/>
</dbReference>
<evidence type="ECO:0000256" key="1">
    <source>
        <dbReference type="ARBA" id="ARBA00023002"/>
    </source>
</evidence>
<evidence type="ECO:0000256" key="2">
    <source>
        <dbReference type="ARBA" id="ARBA00023033"/>
    </source>
</evidence>
<sequence>MMIFTPSRAARPRLKAPMVRRLSLAVIGAGIAGLAAGIGLAAAGHHVTLFERFPEARPLGSGLMLQPTGLAALERIGLRGAITALGARIDRLHGSTDRGATVFDLAYADLAPGLHALAVHRAALHGVLWAGFCASGATVEAGRAITGIDTASDGGAHLVDAAGRTTPRFDLVLDASGANSTLRPEPGGRPFAYGAVWASVPDTGLAPCSLTQRYIAARAMLGWLPVGQAVTGGPPLAAFFWSLKPSGHADWSRGFDAWRDEVATLWPEMAPVVAALPGPEALTLARYTQYTARTPFRGPLVQLGDSAHATSPQLGQGANAALLDAMALADALERCDEIPAALADYAASRRAHVRFYQRASWLMTPFFQSDSASLAWMRDRVFDRLKLVPYLRREMIRTLAGLKTGVFRHADAERLAGSGNWRALRDSNPQPAE</sequence>
<dbReference type="GO" id="GO:0071949">
    <property type="term" value="F:FAD binding"/>
    <property type="evidence" value="ECO:0007669"/>
    <property type="project" value="InterPro"/>
</dbReference>
<dbReference type="InterPro" id="IPR036188">
    <property type="entry name" value="FAD/NAD-bd_sf"/>
</dbReference>
<dbReference type="Gene3D" id="3.50.50.60">
    <property type="entry name" value="FAD/NAD(P)-binding domain"/>
    <property type="match status" value="1"/>
</dbReference>
<dbReference type="Proteomes" id="UP001196068">
    <property type="component" value="Unassembled WGS sequence"/>
</dbReference>
<comment type="caution">
    <text evidence="4">The sequence shown here is derived from an EMBL/GenBank/DDBJ whole genome shotgun (WGS) entry which is preliminary data.</text>
</comment>
<reference evidence="4" key="2">
    <citation type="journal article" date="2021" name="Syst. Appl. Microbiol.">
        <title>Roseomonas hellenica sp. nov., isolated from roots of wild-growing Alkanna tinctoria.</title>
        <authorList>
            <person name="Rat A."/>
            <person name="Naranjo H.D."/>
            <person name="Lebbe L."/>
            <person name="Cnockaert M."/>
            <person name="Krigas N."/>
            <person name="Grigoriadou K."/>
            <person name="Maloupa E."/>
            <person name="Willems A."/>
        </authorList>
    </citation>
    <scope>NUCLEOTIDE SEQUENCE</scope>
    <source>
        <strain evidence="4">LMG 28251</strain>
    </source>
</reference>
<dbReference type="Pfam" id="PF01494">
    <property type="entry name" value="FAD_binding_3"/>
    <property type="match status" value="1"/>
</dbReference>
<dbReference type="SUPFAM" id="SSF51905">
    <property type="entry name" value="FAD/NAD(P)-binding domain"/>
    <property type="match status" value="1"/>
</dbReference>
<dbReference type="EMBL" id="JAAEDH010000001">
    <property type="protein sequence ID" value="MBR0653814.1"/>
    <property type="molecule type" value="Genomic_DNA"/>
</dbReference>
<protein>
    <submittedName>
        <fullName evidence="4">FAD-dependent monooxygenase</fullName>
    </submittedName>
</protein>
<dbReference type="PANTHER" id="PTHR13789">
    <property type="entry name" value="MONOOXYGENASE"/>
    <property type="match status" value="1"/>
</dbReference>
<reference evidence="4" key="1">
    <citation type="submission" date="2020-01" db="EMBL/GenBank/DDBJ databases">
        <authorList>
            <person name="Rat A."/>
        </authorList>
    </citation>
    <scope>NUCLEOTIDE SEQUENCE</scope>
    <source>
        <strain evidence="4">LMG 28251</strain>
    </source>
</reference>
<keyword evidence="5" id="KW-1185">Reference proteome</keyword>
<evidence type="ECO:0000313" key="4">
    <source>
        <dbReference type="EMBL" id="MBR0653814.1"/>
    </source>
</evidence>
<evidence type="ECO:0000259" key="3">
    <source>
        <dbReference type="Pfam" id="PF01494"/>
    </source>
</evidence>